<evidence type="ECO:0000256" key="10">
    <source>
        <dbReference type="ARBA" id="ARBA00023049"/>
    </source>
</evidence>
<sequence>MSAGLAIVCLATACSSTVAGRATVGSPLATSSSAIPSATDVPSTTSSAAPTTAAAREPDGAVGTIGDDGIGDPYYPLSGNGGYQVDAYDVDARYDPVSNDFSATTTITGTVLSTEGLSRFNLDLSGAMDVSAVTVNGAPAADVEHDEDELVITPADLAAAGSALTVTVTYAGNPTVVDGGTGGLGDGGWYHLDGGGALAVGEPFSASAWYPVNEHPSDPATFAVTMTVPEGWQVISNGRQQTDGLPAAPAGSTVFRWAIDKPIASYLTTVYVDKFTVLTDQLADGTPIVSALGPTAVGDRAAAESTREVIAALEEWFGPYPYDSAGGIFPGQDLGFALETASRPVYFAGTSIGIVAHEQAHQWYGDLVSIDRWADICLNECFASYAEWLWDARTNGVDLDARWKVAMADTVREARFWRSPLVDMGAGEEFTRVYDRGPLAVHALRAEMGDEAFFALLKGWPATHGGQVVDWTEFENYTSSIAGRDMKPFLDAWFRSTTVPDEPYRTPGSLGG</sequence>
<dbReference type="SUPFAM" id="SSF55486">
    <property type="entry name" value="Metalloproteases ('zincins'), catalytic domain"/>
    <property type="match status" value="1"/>
</dbReference>
<organism evidence="17 18">
    <name type="scientific">Nakamurella flava</name>
    <dbReference type="NCBI Taxonomy" id="2576308"/>
    <lineage>
        <taxon>Bacteria</taxon>
        <taxon>Bacillati</taxon>
        <taxon>Actinomycetota</taxon>
        <taxon>Actinomycetes</taxon>
        <taxon>Nakamurellales</taxon>
        <taxon>Nakamurellaceae</taxon>
        <taxon>Nakamurella</taxon>
    </lineage>
</organism>
<reference evidence="17 18" key="1">
    <citation type="submission" date="2019-05" db="EMBL/GenBank/DDBJ databases">
        <title>Nakamurella sp. N5BH11, whole genome shotgun sequence.</title>
        <authorList>
            <person name="Tuo L."/>
        </authorList>
    </citation>
    <scope>NUCLEOTIDE SEQUENCE [LARGE SCALE GENOMIC DNA]</scope>
    <source>
        <strain evidence="17 18">N5BH11</strain>
    </source>
</reference>
<dbReference type="PANTHER" id="PTHR11533:SF297">
    <property type="entry name" value="AMINOPEPTIDASE N"/>
    <property type="match status" value="1"/>
</dbReference>
<keyword evidence="18" id="KW-1185">Reference proteome</keyword>
<evidence type="ECO:0000256" key="5">
    <source>
        <dbReference type="ARBA" id="ARBA00015611"/>
    </source>
</evidence>
<gene>
    <name evidence="17" type="ORF">FDO65_05745</name>
</gene>
<proteinExistence type="inferred from homology"/>
<evidence type="ECO:0000259" key="15">
    <source>
        <dbReference type="Pfam" id="PF01433"/>
    </source>
</evidence>
<evidence type="ECO:0000256" key="1">
    <source>
        <dbReference type="ARBA" id="ARBA00000098"/>
    </source>
</evidence>
<dbReference type="InterPro" id="IPR050344">
    <property type="entry name" value="Peptidase_M1_aminopeptidases"/>
</dbReference>
<evidence type="ECO:0000256" key="2">
    <source>
        <dbReference type="ARBA" id="ARBA00001947"/>
    </source>
</evidence>
<dbReference type="AlphaFoldDB" id="A0A4U6QKW0"/>
<keyword evidence="10" id="KW-0482">Metalloprotease</keyword>
<comment type="caution">
    <text evidence="17">The sequence shown here is derived from an EMBL/GenBank/DDBJ whole genome shotgun (WGS) entry which is preliminary data.</text>
</comment>
<feature type="signal peptide" evidence="14">
    <location>
        <begin position="1"/>
        <end position="21"/>
    </location>
</feature>
<evidence type="ECO:0000256" key="12">
    <source>
        <dbReference type="ARBA" id="ARBA00031533"/>
    </source>
</evidence>
<feature type="chain" id="PRO_5020216817" description="Aminopeptidase N" evidence="14">
    <location>
        <begin position="22"/>
        <end position="512"/>
    </location>
</feature>
<evidence type="ECO:0000256" key="3">
    <source>
        <dbReference type="ARBA" id="ARBA00010136"/>
    </source>
</evidence>
<dbReference type="Pfam" id="PF01433">
    <property type="entry name" value="Peptidase_M1"/>
    <property type="match status" value="1"/>
</dbReference>
<dbReference type="Proteomes" id="UP000306985">
    <property type="component" value="Unassembled WGS sequence"/>
</dbReference>
<dbReference type="GO" id="GO:0006508">
    <property type="term" value="P:proteolysis"/>
    <property type="evidence" value="ECO:0007669"/>
    <property type="project" value="UniProtKB-KW"/>
</dbReference>
<evidence type="ECO:0000313" key="17">
    <source>
        <dbReference type="EMBL" id="TKV61134.1"/>
    </source>
</evidence>
<feature type="compositionally biased region" description="Low complexity" evidence="13">
    <location>
        <begin position="36"/>
        <end position="55"/>
    </location>
</feature>
<evidence type="ECO:0000256" key="8">
    <source>
        <dbReference type="ARBA" id="ARBA00022801"/>
    </source>
</evidence>
<evidence type="ECO:0000256" key="11">
    <source>
        <dbReference type="ARBA" id="ARBA00029811"/>
    </source>
</evidence>
<evidence type="ECO:0000259" key="16">
    <source>
        <dbReference type="Pfam" id="PF17900"/>
    </source>
</evidence>
<keyword evidence="8" id="KW-0378">Hydrolase</keyword>
<name>A0A4U6QKW0_9ACTN</name>
<dbReference type="PANTHER" id="PTHR11533">
    <property type="entry name" value="PROTEASE M1 ZINC METALLOPROTEASE"/>
    <property type="match status" value="1"/>
</dbReference>
<evidence type="ECO:0000256" key="4">
    <source>
        <dbReference type="ARBA" id="ARBA00012564"/>
    </source>
</evidence>
<dbReference type="GO" id="GO:0008270">
    <property type="term" value="F:zinc ion binding"/>
    <property type="evidence" value="ECO:0007669"/>
    <property type="project" value="InterPro"/>
</dbReference>
<evidence type="ECO:0000313" key="18">
    <source>
        <dbReference type="Proteomes" id="UP000306985"/>
    </source>
</evidence>
<dbReference type="Gene3D" id="2.60.40.1730">
    <property type="entry name" value="tricorn interacting facor f3 domain"/>
    <property type="match status" value="1"/>
</dbReference>
<comment type="similarity">
    <text evidence="3">Belongs to the peptidase M1 family.</text>
</comment>
<keyword evidence="9" id="KW-0862">Zinc</keyword>
<dbReference type="EC" id="3.4.11.2" evidence="4"/>
<keyword evidence="14" id="KW-0732">Signal</keyword>
<accession>A0A4U6QKW0</accession>
<dbReference type="Gene3D" id="1.10.390.10">
    <property type="entry name" value="Neutral Protease Domain 2"/>
    <property type="match status" value="1"/>
</dbReference>
<dbReference type="GO" id="GO:0008237">
    <property type="term" value="F:metallopeptidase activity"/>
    <property type="evidence" value="ECO:0007669"/>
    <property type="project" value="UniProtKB-KW"/>
</dbReference>
<feature type="domain" description="Aminopeptidase N-like N-terminal" evidence="16">
    <location>
        <begin position="87"/>
        <end position="267"/>
    </location>
</feature>
<dbReference type="PRINTS" id="PR00756">
    <property type="entry name" value="ALADIPTASE"/>
</dbReference>
<dbReference type="SUPFAM" id="SSF63737">
    <property type="entry name" value="Leukotriene A4 hydrolase N-terminal domain"/>
    <property type="match status" value="1"/>
</dbReference>
<dbReference type="InterPro" id="IPR027268">
    <property type="entry name" value="Peptidase_M4/M1_CTD_sf"/>
</dbReference>
<protein>
    <recommendedName>
        <fullName evidence="5">Aminopeptidase N</fullName>
        <ecNumber evidence="4">3.4.11.2</ecNumber>
    </recommendedName>
    <alternativeName>
        <fullName evidence="11">Alanine aminopeptidase</fullName>
    </alternativeName>
    <alternativeName>
        <fullName evidence="12">Lysyl aminopeptidase</fullName>
    </alternativeName>
</protein>
<dbReference type="Pfam" id="PF17900">
    <property type="entry name" value="Peptidase_M1_N"/>
    <property type="match status" value="1"/>
</dbReference>
<evidence type="ECO:0000256" key="6">
    <source>
        <dbReference type="ARBA" id="ARBA00022670"/>
    </source>
</evidence>
<dbReference type="InterPro" id="IPR045357">
    <property type="entry name" value="Aminopeptidase_N-like_N"/>
</dbReference>
<evidence type="ECO:0000256" key="14">
    <source>
        <dbReference type="SAM" id="SignalP"/>
    </source>
</evidence>
<keyword evidence="6" id="KW-0645">Protease</keyword>
<evidence type="ECO:0000256" key="9">
    <source>
        <dbReference type="ARBA" id="ARBA00022833"/>
    </source>
</evidence>
<dbReference type="InterPro" id="IPR014782">
    <property type="entry name" value="Peptidase_M1_dom"/>
</dbReference>
<dbReference type="GO" id="GO:0016285">
    <property type="term" value="F:alanyl aminopeptidase activity"/>
    <property type="evidence" value="ECO:0007669"/>
    <property type="project" value="UniProtKB-EC"/>
</dbReference>
<dbReference type="InterPro" id="IPR001930">
    <property type="entry name" value="Peptidase_M1"/>
</dbReference>
<dbReference type="InterPro" id="IPR042097">
    <property type="entry name" value="Aminopeptidase_N-like_N_sf"/>
</dbReference>
<feature type="domain" description="Peptidase M1 membrane alanine aminopeptidase" evidence="15">
    <location>
        <begin position="353"/>
        <end position="493"/>
    </location>
</feature>
<evidence type="ECO:0000256" key="13">
    <source>
        <dbReference type="SAM" id="MobiDB-lite"/>
    </source>
</evidence>
<evidence type="ECO:0000256" key="7">
    <source>
        <dbReference type="ARBA" id="ARBA00022723"/>
    </source>
</evidence>
<dbReference type="OrthoDB" id="100605at2"/>
<dbReference type="CDD" id="cd09603">
    <property type="entry name" value="M1_APN_like"/>
    <property type="match status" value="1"/>
</dbReference>
<dbReference type="EMBL" id="SZZH01000001">
    <property type="protein sequence ID" value="TKV61134.1"/>
    <property type="molecule type" value="Genomic_DNA"/>
</dbReference>
<keyword evidence="7" id="KW-0479">Metal-binding</keyword>
<feature type="region of interest" description="Disordered" evidence="13">
    <location>
        <begin position="29"/>
        <end position="67"/>
    </location>
</feature>
<comment type="catalytic activity">
    <reaction evidence="1">
        <text>Release of an N-terminal amino acid, Xaa-|-Yaa- from a peptide, amide or arylamide. Xaa is preferably Ala, but may be most amino acids including Pro (slow action). When a terminal hydrophobic residue is followed by a prolyl residue, the two may be released as an intact Xaa-Pro dipeptide.</text>
        <dbReference type="EC" id="3.4.11.2"/>
    </reaction>
</comment>
<comment type="cofactor">
    <cofactor evidence="2">
        <name>Zn(2+)</name>
        <dbReference type="ChEBI" id="CHEBI:29105"/>
    </cofactor>
</comment>